<proteinExistence type="predicted"/>
<evidence type="ECO:0000313" key="3">
    <source>
        <dbReference type="Proteomes" id="UP000704712"/>
    </source>
</evidence>
<evidence type="ECO:0000313" key="2">
    <source>
        <dbReference type="EMBL" id="KAF4149835.1"/>
    </source>
</evidence>
<accession>A0A8S9V9W1</accession>
<reference evidence="2" key="1">
    <citation type="submission" date="2020-03" db="EMBL/GenBank/DDBJ databases">
        <title>Hybrid Assembly of Korean Phytophthora infestans isolates.</title>
        <authorList>
            <person name="Prokchorchik M."/>
            <person name="Lee Y."/>
            <person name="Seo J."/>
            <person name="Cho J.-H."/>
            <person name="Park Y.-E."/>
            <person name="Jang D.-C."/>
            <person name="Im J.-S."/>
            <person name="Choi J.-G."/>
            <person name="Park H.-J."/>
            <person name="Lee G.-B."/>
            <person name="Lee Y.-G."/>
            <person name="Hong S.-Y."/>
            <person name="Cho K."/>
            <person name="Sohn K.H."/>
        </authorList>
    </citation>
    <scope>NUCLEOTIDE SEQUENCE</scope>
    <source>
        <strain evidence="2">KR_2_A2</strain>
    </source>
</reference>
<organism evidence="2 3">
    <name type="scientific">Phytophthora infestans</name>
    <name type="common">Potato late blight agent</name>
    <name type="synonym">Botrytis infestans</name>
    <dbReference type="NCBI Taxonomy" id="4787"/>
    <lineage>
        <taxon>Eukaryota</taxon>
        <taxon>Sar</taxon>
        <taxon>Stramenopiles</taxon>
        <taxon>Oomycota</taxon>
        <taxon>Peronosporomycetes</taxon>
        <taxon>Peronosporales</taxon>
        <taxon>Peronosporaceae</taxon>
        <taxon>Phytophthora</taxon>
    </lineage>
</organism>
<gene>
    <name evidence="2" type="ORF">GN958_ATG00966</name>
</gene>
<dbReference type="AlphaFoldDB" id="A0A8S9V9W1"/>
<feature type="compositionally biased region" description="Basic and acidic residues" evidence="1">
    <location>
        <begin position="65"/>
        <end position="83"/>
    </location>
</feature>
<name>A0A8S9V9W1_PHYIN</name>
<dbReference type="EMBL" id="JAACNO010000122">
    <property type="protein sequence ID" value="KAF4149835.1"/>
    <property type="molecule type" value="Genomic_DNA"/>
</dbReference>
<feature type="compositionally biased region" description="Low complexity" evidence="1">
    <location>
        <begin position="12"/>
        <end position="24"/>
    </location>
</feature>
<protein>
    <submittedName>
        <fullName evidence="2">Uncharacterized protein</fullName>
    </submittedName>
</protein>
<feature type="region of interest" description="Disordered" evidence="1">
    <location>
        <begin position="1"/>
        <end position="89"/>
    </location>
</feature>
<dbReference type="Proteomes" id="UP000704712">
    <property type="component" value="Unassembled WGS sequence"/>
</dbReference>
<sequence length="89" mass="9098">MGRAAGEDVVEAPEASQEASQASEGTEVRGALVCGGSGGLEEDKEASRSVQSGGDAASGESRALTADDDKKSGSDDMERDRGGVWHAKW</sequence>
<comment type="caution">
    <text evidence="2">The sequence shown here is derived from an EMBL/GenBank/DDBJ whole genome shotgun (WGS) entry which is preliminary data.</text>
</comment>
<evidence type="ECO:0000256" key="1">
    <source>
        <dbReference type="SAM" id="MobiDB-lite"/>
    </source>
</evidence>